<dbReference type="Proteomes" id="UP001549047">
    <property type="component" value="Unassembled WGS sequence"/>
</dbReference>
<sequence>MALTTAACNPLSDQYLAGGVGSALNSGQLAQETDRQDEYVYLICRQSAGSGTAVAAGKGCSIGSWATFIRAGMNDIDRRCDAYLTWLDTQRRNRPAVLEQISATGTTTNGILGLTGAGTKAMALVAAAFGLAGATYGNWNSRLLLEVDHSTVQGLVYRRQEQFRQDNSIAITNVSDRPTALYLLRGYLRLCMPMTIETDINSTITLVQNNAPQSVVRAAIVRPAGIAGVITDVRKPLPSPEPYVSQDLTDRLTDKERGLLGKRIEALQRALCIKTPTQSFGPKGSQVRKAMSEFFVGAGLGAFGKIEDQTMLDSLSEGADDIIGEHNTCESRGFPNARAVGEAVNPSKKR</sequence>
<comment type="caution">
    <text evidence="1">The sequence shown here is derived from an EMBL/GenBank/DDBJ whole genome shotgun (WGS) entry which is preliminary data.</text>
</comment>
<accession>A0ABV2J011</accession>
<gene>
    <name evidence="1" type="ORF">ABID16_001660</name>
</gene>
<evidence type="ECO:0000313" key="2">
    <source>
        <dbReference type="Proteomes" id="UP001549047"/>
    </source>
</evidence>
<dbReference type="RefSeq" id="WP_354555832.1">
    <property type="nucleotide sequence ID" value="NZ_JBEPMB010000001.1"/>
</dbReference>
<reference evidence="1 2" key="1">
    <citation type="submission" date="2024-06" db="EMBL/GenBank/DDBJ databases">
        <title>Genomic Encyclopedia of Type Strains, Phase IV (KMG-IV): sequencing the most valuable type-strain genomes for metagenomic binning, comparative biology and taxonomic classification.</title>
        <authorList>
            <person name="Goeker M."/>
        </authorList>
    </citation>
    <scope>NUCLEOTIDE SEQUENCE [LARGE SCALE GENOMIC DNA]</scope>
    <source>
        <strain evidence="1 2">DSM 29780</strain>
    </source>
</reference>
<proteinExistence type="predicted"/>
<protein>
    <recommendedName>
        <fullName evidence="3">Lipoprotein</fullName>
    </recommendedName>
</protein>
<evidence type="ECO:0000313" key="1">
    <source>
        <dbReference type="EMBL" id="MET3613355.1"/>
    </source>
</evidence>
<dbReference type="EMBL" id="JBEPMB010000001">
    <property type="protein sequence ID" value="MET3613355.1"/>
    <property type="molecule type" value="Genomic_DNA"/>
</dbReference>
<evidence type="ECO:0008006" key="3">
    <source>
        <dbReference type="Google" id="ProtNLM"/>
    </source>
</evidence>
<keyword evidence="2" id="KW-1185">Reference proteome</keyword>
<organism evidence="1 2">
    <name type="scientific">Rhizobium aquaticum</name>
    <dbReference type="NCBI Taxonomy" id="1549636"/>
    <lineage>
        <taxon>Bacteria</taxon>
        <taxon>Pseudomonadati</taxon>
        <taxon>Pseudomonadota</taxon>
        <taxon>Alphaproteobacteria</taxon>
        <taxon>Hyphomicrobiales</taxon>
        <taxon>Rhizobiaceae</taxon>
        <taxon>Rhizobium/Agrobacterium group</taxon>
        <taxon>Rhizobium</taxon>
    </lineage>
</organism>
<name>A0ABV2J011_9HYPH</name>